<reference evidence="2 3" key="1">
    <citation type="submission" date="2022-04" db="EMBL/GenBank/DDBJ databases">
        <title>Hymenobacter sp. isolated from the air.</title>
        <authorList>
            <person name="Won M."/>
            <person name="Lee C.-M."/>
            <person name="Woen H.-Y."/>
            <person name="Kwon S.-W."/>
        </authorList>
    </citation>
    <scope>NUCLEOTIDE SEQUENCE [LARGE SCALE GENOMIC DNA]</scope>
    <source>
        <strain evidence="3">5413 J-13</strain>
    </source>
</reference>
<name>A0A8T9SXA6_9BACT</name>
<accession>A0A8T9SXA6</accession>
<feature type="transmembrane region" description="Helical" evidence="1">
    <location>
        <begin position="113"/>
        <end position="131"/>
    </location>
</feature>
<dbReference type="AlphaFoldDB" id="A0A8T9SXA6"/>
<organism evidence="2 3">
    <name type="scientific">Hymenobacter aerilatus</name>
    <dbReference type="NCBI Taxonomy" id="2932251"/>
    <lineage>
        <taxon>Bacteria</taxon>
        <taxon>Pseudomonadati</taxon>
        <taxon>Bacteroidota</taxon>
        <taxon>Cytophagia</taxon>
        <taxon>Cytophagales</taxon>
        <taxon>Hymenobacteraceae</taxon>
        <taxon>Hymenobacter</taxon>
    </lineage>
</organism>
<dbReference type="KEGG" id="haei:MUN82_04545"/>
<evidence type="ECO:0000256" key="1">
    <source>
        <dbReference type="SAM" id="Phobius"/>
    </source>
</evidence>
<keyword evidence="1" id="KW-0812">Transmembrane</keyword>
<keyword evidence="1" id="KW-1133">Transmembrane helix</keyword>
<evidence type="ECO:0000313" key="3">
    <source>
        <dbReference type="Proteomes" id="UP000829925"/>
    </source>
</evidence>
<dbReference type="Proteomes" id="UP000829925">
    <property type="component" value="Chromosome"/>
</dbReference>
<keyword evidence="3" id="KW-1185">Reference proteome</keyword>
<dbReference type="RefSeq" id="WP_245095327.1">
    <property type="nucleotide sequence ID" value="NZ_CP095053.1"/>
</dbReference>
<protein>
    <submittedName>
        <fullName evidence="2">DUF1449 family protein</fullName>
    </submittedName>
</protein>
<dbReference type="EMBL" id="CP095053">
    <property type="protein sequence ID" value="UOR06367.1"/>
    <property type="molecule type" value="Genomic_DNA"/>
</dbReference>
<feature type="transmembrane region" description="Helical" evidence="1">
    <location>
        <begin position="86"/>
        <end position="107"/>
    </location>
</feature>
<evidence type="ECO:0000313" key="2">
    <source>
        <dbReference type="EMBL" id="UOR06367.1"/>
    </source>
</evidence>
<feature type="transmembrane region" description="Helical" evidence="1">
    <location>
        <begin position="14"/>
        <end position="35"/>
    </location>
</feature>
<keyword evidence="1" id="KW-0472">Membrane</keyword>
<proteinExistence type="predicted"/>
<sequence length="221" mass="23737">MTELLQAAVSPPNLVPTGLLVFVLLYWLTVMVGLVHLDALDVDVAADADAGVDLDTHAGPHLHHGEVGTDWLNNALAFFNLGRVPLMVFLSFVALPLWAGSVLLNYYTHNSSWLVGIVFLAPLLVGSLLLAKVLTTPFVKLFAALEKDHDAGASPVGKICTVVLPATREQMGQAAVRIASGAPLMLNVRAASATELRKGDSALVIDFDAQQRCYLIEPYER</sequence>
<gene>
    <name evidence="2" type="ORF">MUN82_04545</name>
</gene>